<organism evidence="4 5">
    <name type="scientific">Shewanella colwelliana</name>
    <name type="common">Alteromonas colwelliana</name>
    <dbReference type="NCBI Taxonomy" id="23"/>
    <lineage>
        <taxon>Bacteria</taxon>
        <taxon>Pseudomonadati</taxon>
        <taxon>Pseudomonadota</taxon>
        <taxon>Gammaproteobacteria</taxon>
        <taxon>Alteromonadales</taxon>
        <taxon>Shewanellaceae</taxon>
        <taxon>Shewanella</taxon>
    </lineage>
</organism>
<dbReference type="PANTHER" id="PTHR24198:SF165">
    <property type="entry name" value="ANKYRIN REPEAT-CONTAINING PROTEIN-RELATED"/>
    <property type="match status" value="1"/>
</dbReference>
<dbReference type="PANTHER" id="PTHR24198">
    <property type="entry name" value="ANKYRIN REPEAT AND PROTEIN KINASE DOMAIN-CONTAINING PROTEIN"/>
    <property type="match status" value="1"/>
</dbReference>
<dbReference type="SUPFAM" id="SSF48403">
    <property type="entry name" value="Ankyrin repeat"/>
    <property type="match status" value="1"/>
</dbReference>
<evidence type="ECO:0008006" key="6">
    <source>
        <dbReference type="Google" id="ProtNLM"/>
    </source>
</evidence>
<accession>A0ABQ4NV76</accession>
<keyword evidence="1" id="KW-0677">Repeat</keyword>
<gene>
    <name evidence="4" type="ORF">TUM3794_05290</name>
</gene>
<dbReference type="RefSeq" id="WP_220756179.1">
    <property type="nucleotide sequence ID" value="NZ_BPEU01000003.1"/>
</dbReference>
<dbReference type="Gene3D" id="1.25.40.20">
    <property type="entry name" value="Ankyrin repeat-containing domain"/>
    <property type="match status" value="1"/>
</dbReference>
<evidence type="ECO:0000256" key="1">
    <source>
        <dbReference type="ARBA" id="ARBA00022737"/>
    </source>
</evidence>
<sequence>MYKLYLSALITVIFSLSAIGAELIDAISENNEALAIKLIEKTQDLNAKGKYGSTALYLASMRGQKKVVKKLLTLNVNLEILADNGENALHPAADKERIEIAEMLLKAGINPNQKNKYGDTPLNYFGKNSQHPMALLLIKYGAERN</sequence>
<name>A0ABQ4NV76_SHECO</name>
<protein>
    <recommendedName>
        <fullName evidence="6">Ankryin</fullName>
    </recommendedName>
</protein>
<feature type="repeat" description="ANK" evidence="3">
    <location>
        <begin position="84"/>
        <end position="116"/>
    </location>
</feature>
<proteinExistence type="predicted"/>
<keyword evidence="2 3" id="KW-0040">ANK repeat</keyword>
<dbReference type="Pfam" id="PF12796">
    <property type="entry name" value="Ank_2"/>
    <property type="match status" value="1"/>
</dbReference>
<reference evidence="4 5" key="1">
    <citation type="submission" date="2021-05" db="EMBL/GenBank/DDBJ databases">
        <title>Molecular characterization for Shewanella algae harboring chromosomal blaOXA-55-like strains isolated from clinical and environment sample.</title>
        <authorList>
            <person name="Ohama Y."/>
            <person name="Aoki K."/>
            <person name="Harada S."/>
            <person name="Moriya K."/>
            <person name="Ishii Y."/>
            <person name="Tateda K."/>
        </authorList>
    </citation>
    <scope>NUCLEOTIDE SEQUENCE [LARGE SCALE GENOMIC DNA]</scope>
    <source>
        <strain evidence="4 5">MBTL60-118</strain>
    </source>
</reference>
<keyword evidence="5" id="KW-1185">Reference proteome</keyword>
<evidence type="ECO:0000256" key="2">
    <source>
        <dbReference type="ARBA" id="ARBA00023043"/>
    </source>
</evidence>
<dbReference type="PROSITE" id="PS50088">
    <property type="entry name" value="ANK_REPEAT"/>
    <property type="match status" value="2"/>
</dbReference>
<dbReference type="SMART" id="SM00248">
    <property type="entry name" value="ANK"/>
    <property type="match status" value="2"/>
</dbReference>
<dbReference type="InterPro" id="IPR002110">
    <property type="entry name" value="Ankyrin_rpt"/>
</dbReference>
<evidence type="ECO:0000313" key="4">
    <source>
        <dbReference type="EMBL" id="GIU36317.1"/>
    </source>
</evidence>
<dbReference type="PRINTS" id="PR01415">
    <property type="entry name" value="ANKYRIN"/>
</dbReference>
<dbReference type="Proteomes" id="UP000773469">
    <property type="component" value="Unassembled WGS sequence"/>
</dbReference>
<feature type="repeat" description="ANK" evidence="3">
    <location>
        <begin position="51"/>
        <end position="83"/>
    </location>
</feature>
<dbReference type="EMBL" id="BPEU01000003">
    <property type="protein sequence ID" value="GIU36317.1"/>
    <property type="molecule type" value="Genomic_DNA"/>
</dbReference>
<evidence type="ECO:0000313" key="5">
    <source>
        <dbReference type="Proteomes" id="UP000773469"/>
    </source>
</evidence>
<evidence type="ECO:0000256" key="3">
    <source>
        <dbReference type="PROSITE-ProRule" id="PRU00023"/>
    </source>
</evidence>
<dbReference type="InterPro" id="IPR036770">
    <property type="entry name" value="Ankyrin_rpt-contain_sf"/>
</dbReference>
<comment type="caution">
    <text evidence="4">The sequence shown here is derived from an EMBL/GenBank/DDBJ whole genome shotgun (WGS) entry which is preliminary data.</text>
</comment>
<dbReference type="PROSITE" id="PS50297">
    <property type="entry name" value="ANK_REP_REGION"/>
    <property type="match status" value="2"/>
</dbReference>